<feature type="domain" description="Chromo" evidence="1">
    <location>
        <begin position="1"/>
        <end position="31"/>
    </location>
</feature>
<name>R1FW49_EMIHU</name>
<dbReference type="SUPFAM" id="SSF54160">
    <property type="entry name" value="Chromo domain-like"/>
    <property type="match status" value="1"/>
</dbReference>
<reference evidence="2" key="1">
    <citation type="submission" date="2012-07" db="EMBL/GenBank/DDBJ databases">
        <title>Genome variability drives Emilianias global distribution.</title>
        <authorList>
            <consortium name="DOE Joint Genome Institute"/>
            <person name="Read B."/>
            <person name="Kegel J."/>
            <person name="Klute M."/>
            <person name="Kuo A."/>
            <person name="Lefebvre S.C."/>
            <person name="Maumus F."/>
            <person name="Mayer C."/>
            <person name="Miller J."/>
            <person name="Allen A."/>
            <person name="Bidle K."/>
            <person name="Borodovsky M."/>
            <person name="Bowler C."/>
            <person name="Brownlee C."/>
            <person name="Claverie J.-M."/>
            <person name="Cock M."/>
            <person name="De Vargas C."/>
            <person name="Elias M."/>
            <person name="Frickenhaus S."/>
            <person name="Gladyshev V.N."/>
            <person name="Gonzalez K."/>
            <person name="Guda C."/>
            <person name="Hadaegh A."/>
            <person name="Herman E."/>
            <person name="Iglesias-Rodriguez D."/>
            <person name="Jones B."/>
            <person name="Lawson T."/>
            <person name="Leese F."/>
            <person name="Lin Y.-C."/>
            <person name="Lindquist E."/>
            <person name="Lobanov A."/>
            <person name="Lucas S."/>
            <person name="Malik S.-H.B."/>
            <person name="Marsh M.E."/>
            <person name="Mock T."/>
            <person name="Monier A."/>
            <person name="Moreau H."/>
            <person name="Mueller-Roeber B."/>
            <person name="Napier J."/>
            <person name="Ogata H."/>
            <person name="Parker M."/>
            <person name="Probert I."/>
            <person name="Quesneville H."/>
            <person name="Raines C."/>
            <person name="Rensing S."/>
            <person name="Riano-Pachon D.M."/>
            <person name="Richier S."/>
            <person name="Rokitta S."/>
            <person name="Salamov A."/>
            <person name="Sarno A.F."/>
            <person name="Schmutz J."/>
            <person name="Schroeder D."/>
            <person name="Shiraiwa Y."/>
            <person name="Soanes D.M."/>
            <person name="Valentin K."/>
            <person name="Van Der Giezen M."/>
            <person name="Van Der Peer Y."/>
            <person name="Vardi A."/>
            <person name="Verret F."/>
            <person name="Von Dassow P."/>
            <person name="Wheeler G."/>
            <person name="Williams B."/>
            <person name="Wilson W."/>
            <person name="Wolfe G."/>
            <person name="Wurch L.L."/>
            <person name="Young J."/>
            <person name="Dacks J.B."/>
            <person name="Delwiche C.F."/>
            <person name="Dyhrman S."/>
            <person name="Glockner G."/>
            <person name="John U."/>
            <person name="Richards T."/>
            <person name="Worden A.Z."/>
            <person name="Zhang X."/>
            <person name="Grigoriev I.V."/>
        </authorList>
    </citation>
    <scope>NUCLEOTIDE SEQUENCE</scope>
    <source>
        <strain evidence="2">CCMP1516</strain>
    </source>
</reference>
<evidence type="ECO:0000313" key="2">
    <source>
        <dbReference type="EMBL" id="EOD39911.1"/>
    </source>
</evidence>
<sequence>MQGGGVRASRVLVKWEGLPPEEGTWEPRKHLHPEALADFEWGRALPFALFELLELAPHAPLEERVVLGTIACWAREDEEAGDEALFRCRHDDGDQEDLDEGEAVEGVACYRAL</sequence>
<dbReference type="InterPro" id="IPR016197">
    <property type="entry name" value="Chromo-like_dom_sf"/>
</dbReference>
<dbReference type="RefSeq" id="XP_005792340.1">
    <property type="nucleotide sequence ID" value="XM_005792283.1"/>
</dbReference>
<dbReference type="CDD" id="cd00024">
    <property type="entry name" value="CD_CSD"/>
    <property type="match status" value="1"/>
</dbReference>
<evidence type="ECO:0000259" key="1">
    <source>
        <dbReference type="PROSITE" id="PS50013"/>
    </source>
</evidence>
<dbReference type="InterPro" id="IPR000953">
    <property type="entry name" value="Chromo/chromo_shadow_dom"/>
</dbReference>
<dbReference type="AlphaFoldDB" id="R1FW49"/>
<dbReference type="KEGG" id="ehx:EMIHUDRAFT_260339"/>
<dbReference type="GeneID" id="17285183"/>
<gene>
    <name evidence="2" type="ORF">EMIHUDRAFT_260339</name>
</gene>
<dbReference type="HOGENOM" id="CLU_2152403_0_0_1"/>
<dbReference type="PROSITE" id="PS50013">
    <property type="entry name" value="CHROMO_2"/>
    <property type="match status" value="1"/>
</dbReference>
<dbReference type="EMBL" id="KB863549">
    <property type="protein sequence ID" value="EOD39911.1"/>
    <property type="molecule type" value="Genomic_DNA"/>
</dbReference>
<feature type="non-terminal residue" evidence="2">
    <location>
        <position position="113"/>
    </location>
</feature>
<organism evidence="2">
    <name type="scientific">Emiliania huxleyi</name>
    <name type="common">Coccolithophore</name>
    <name type="synonym">Pontosphaera huxleyi</name>
    <dbReference type="NCBI Taxonomy" id="2903"/>
    <lineage>
        <taxon>Eukaryota</taxon>
        <taxon>Haptista</taxon>
        <taxon>Haptophyta</taxon>
        <taxon>Prymnesiophyceae</taxon>
        <taxon>Isochrysidales</taxon>
        <taxon>Noelaerhabdaceae</taxon>
        <taxon>Emiliania</taxon>
    </lineage>
</organism>
<protein>
    <recommendedName>
        <fullName evidence="1">Chromo domain-containing protein</fullName>
    </recommendedName>
</protein>
<accession>R1FW49</accession>
<dbReference type="Gene3D" id="2.40.50.40">
    <property type="match status" value="1"/>
</dbReference>
<dbReference type="Pfam" id="PF00385">
    <property type="entry name" value="Chromo"/>
    <property type="match status" value="1"/>
</dbReference>
<proteinExistence type="predicted"/>
<dbReference type="InterPro" id="IPR023780">
    <property type="entry name" value="Chromo_domain"/>
</dbReference>